<keyword evidence="2 6" id="KW-0812">Transmembrane</keyword>
<feature type="transmembrane region" description="Helical" evidence="6">
    <location>
        <begin position="92"/>
        <end position="115"/>
    </location>
</feature>
<evidence type="ECO:0000256" key="3">
    <source>
        <dbReference type="ARBA" id="ARBA00022989"/>
    </source>
</evidence>
<protein>
    <recommendedName>
        <fullName evidence="7">Rhodopsin domain-containing protein</fullName>
    </recommendedName>
</protein>
<sequence length="287" mass="31902">FNPALAGESNLGRILGVQTTVLALALIVVSARVYARVFVVKAFGKDDICMVLAAICALGAWICFVIQGYYGLGKHQPTISVEEMVVFQHAGFWQSIIGACLALCFLKLSIGFGLLRLSKYKWFNGCIWATMGLVVAYTIMAMMTFFFHCTPMAAHWDLRLVPTSYCYPLPLFIQFALLNTGLNIATDVLFATYPIPIIWSLQMKRKVRIYLVAILSLGYFAVAFGILKAVYQITFSSERDKTFNQWVQFWGYLQLNTGIIAACAATLKPLLNRFLGLGSSKDTGYSN</sequence>
<accession>A0AA40F595</accession>
<dbReference type="InterPro" id="IPR052337">
    <property type="entry name" value="SAT4-like"/>
</dbReference>
<gene>
    <name evidence="8" type="ORF">B0T18DRAFT_285450</name>
</gene>
<evidence type="ECO:0000313" key="8">
    <source>
        <dbReference type="EMBL" id="KAK0751344.1"/>
    </source>
</evidence>
<evidence type="ECO:0000256" key="4">
    <source>
        <dbReference type="ARBA" id="ARBA00023136"/>
    </source>
</evidence>
<organism evidence="8 9">
    <name type="scientific">Schizothecium vesticola</name>
    <dbReference type="NCBI Taxonomy" id="314040"/>
    <lineage>
        <taxon>Eukaryota</taxon>
        <taxon>Fungi</taxon>
        <taxon>Dikarya</taxon>
        <taxon>Ascomycota</taxon>
        <taxon>Pezizomycotina</taxon>
        <taxon>Sordariomycetes</taxon>
        <taxon>Sordariomycetidae</taxon>
        <taxon>Sordariales</taxon>
        <taxon>Schizotheciaceae</taxon>
        <taxon>Schizothecium</taxon>
    </lineage>
</organism>
<dbReference type="Proteomes" id="UP001172155">
    <property type="component" value="Unassembled WGS sequence"/>
</dbReference>
<dbReference type="EMBL" id="JAUKUD010000002">
    <property type="protein sequence ID" value="KAK0751344.1"/>
    <property type="molecule type" value="Genomic_DNA"/>
</dbReference>
<evidence type="ECO:0000256" key="6">
    <source>
        <dbReference type="SAM" id="Phobius"/>
    </source>
</evidence>
<dbReference type="InterPro" id="IPR049326">
    <property type="entry name" value="Rhodopsin_dom_fungi"/>
</dbReference>
<feature type="non-terminal residue" evidence="8">
    <location>
        <position position="287"/>
    </location>
</feature>
<dbReference type="AlphaFoldDB" id="A0AA40F595"/>
<reference evidence="8" key="1">
    <citation type="submission" date="2023-06" db="EMBL/GenBank/DDBJ databases">
        <title>Genome-scale phylogeny and comparative genomics of the fungal order Sordariales.</title>
        <authorList>
            <consortium name="Lawrence Berkeley National Laboratory"/>
            <person name="Hensen N."/>
            <person name="Bonometti L."/>
            <person name="Westerberg I."/>
            <person name="Brannstrom I.O."/>
            <person name="Guillou S."/>
            <person name="Cros-Aarteil S."/>
            <person name="Calhoun S."/>
            <person name="Haridas S."/>
            <person name="Kuo A."/>
            <person name="Mondo S."/>
            <person name="Pangilinan J."/>
            <person name="Riley R."/>
            <person name="LaButti K."/>
            <person name="Andreopoulos B."/>
            <person name="Lipzen A."/>
            <person name="Chen C."/>
            <person name="Yanf M."/>
            <person name="Daum C."/>
            <person name="Ng V."/>
            <person name="Clum A."/>
            <person name="Steindorff A."/>
            <person name="Ohm R."/>
            <person name="Martin F."/>
            <person name="Silar P."/>
            <person name="Natvig D."/>
            <person name="Lalanne C."/>
            <person name="Gautier V."/>
            <person name="Ament-velasquez S.L."/>
            <person name="Kruys A."/>
            <person name="Hutchinson M.I."/>
            <person name="Powell A.J."/>
            <person name="Barry K."/>
            <person name="Miller A.N."/>
            <person name="Grigoriev I.V."/>
            <person name="Debuchy R."/>
            <person name="Gladieux P."/>
            <person name="Thoren M.H."/>
            <person name="Johannesson H."/>
        </authorList>
    </citation>
    <scope>NUCLEOTIDE SEQUENCE</scope>
    <source>
        <strain evidence="8">SMH3187-1</strain>
    </source>
</reference>
<feature type="transmembrane region" description="Helical" evidence="6">
    <location>
        <begin position="207"/>
        <end position="231"/>
    </location>
</feature>
<evidence type="ECO:0000256" key="2">
    <source>
        <dbReference type="ARBA" id="ARBA00022692"/>
    </source>
</evidence>
<dbReference type="GO" id="GO:0016020">
    <property type="term" value="C:membrane"/>
    <property type="evidence" value="ECO:0007669"/>
    <property type="project" value="UniProtKB-SubCell"/>
</dbReference>
<evidence type="ECO:0000256" key="5">
    <source>
        <dbReference type="ARBA" id="ARBA00038359"/>
    </source>
</evidence>
<feature type="transmembrane region" description="Helical" evidence="6">
    <location>
        <begin position="127"/>
        <end position="147"/>
    </location>
</feature>
<evidence type="ECO:0000256" key="1">
    <source>
        <dbReference type="ARBA" id="ARBA00004141"/>
    </source>
</evidence>
<dbReference type="PANTHER" id="PTHR33048">
    <property type="entry name" value="PTH11-LIKE INTEGRAL MEMBRANE PROTEIN (AFU_ORTHOLOGUE AFUA_5G11245)"/>
    <property type="match status" value="1"/>
</dbReference>
<feature type="transmembrane region" description="Helical" evidence="6">
    <location>
        <begin position="167"/>
        <end position="195"/>
    </location>
</feature>
<feature type="non-terminal residue" evidence="8">
    <location>
        <position position="1"/>
    </location>
</feature>
<name>A0AA40F595_9PEZI</name>
<dbReference type="Pfam" id="PF20684">
    <property type="entry name" value="Fung_rhodopsin"/>
    <property type="match status" value="1"/>
</dbReference>
<feature type="domain" description="Rhodopsin" evidence="7">
    <location>
        <begin position="31"/>
        <end position="273"/>
    </location>
</feature>
<keyword evidence="4 6" id="KW-0472">Membrane</keyword>
<feature type="transmembrane region" description="Helical" evidence="6">
    <location>
        <begin position="47"/>
        <end position="72"/>
    </location>
</feature>
<feature type="transmembrane region" description="Helical" evidence="6">
    <location>
        <begin position="251"/>
        <end position="271"/>
    </location>
</feature>
<keyword evidence="3 6" id="KW-1133">Transmembrane helix</keyword>
<comment type="similarity">
    <text evidence="5">Belongs to the SAT4 family.</text>
</comment>
<comment type="caution">
    <text evidence="8">The sequence shown here is derived from an EMBL/GenBank/DDBJ whole genome shotgun (WGS) entry which is preliminary data.</text>
</comment>
<evidence type="ECO:0000259" key="7">
    <source>
        <dbReference type="Pfam" id="PF20684"/>
    </source>
</evidence>
<comment type="subcellular location">
    <subcellularLocation>
        <location evidence="1">Membrane</location>
        <topology evidence="1">Multi-pass membrane protein</topology>
    </subcellularLocation>
</comment>
<feature type="transmembrane region" description="Helical" evidence="6">
    <location>
        <begin position="15"/>
        <end position="35"/>
    </location>
</feature>
<dbReference type="PANTHER" id="PTHR33048:SF167">
    <property type="entry name" value="INTEGRAL MEMBRANE PROTEIN"/>
    <property type="match status" value="1"/>
</dbReference>
<keyword evidence="9" id="KW-1185">Reference proteome</keyword>
<evidence type="ECO:0000313" key="9">
    <source>
        <dbReference type="Proteomes" id="UP001172155"/>
    </source>
</evidence>
<proteinExistence type="inferred from homology"/>